<dbReference type="RefSeq" id="WP_169490929.1">
    <property type="nucleotide sequence ID" value="NZ_JABBGJ010000073.1"/>
</dbReference>
<reference evidence="2 3" key="1">
    <citation type="submission" date="2020-04" db="EMBL/GenBank/DDBJ databases">
        <title>Paraburkholderia sp. RP-4-7 isolated from soil.</title>
        <authorList>
            <person name="Dahal R.H."/>
        </authorList>
    </citation>
    <scope>NUCLEOTIDE SEQUENCE [LARGE SCALE GENOMIC DNA]</scope>
    <source>
        <strain evidence="2 3">RP-4-7</strain>
    </source>
</reference>
<keyword evidence="3" id="KW-1185">Reference proteome</keyword>
<organism evidence="2 3">
    <name type="scientific">Paraburkholderia polaris</name>
    <dbReference type="NCBI Taxonomy" id="2728848"/>
    <lineage>
        <taxon>Bacteria</taxon>
        <taxon>Pseudomonadati</taxon>
        <taxon>Pseudomonadota</taxon>
        <taxon>Betaproteobacteria</taxon>
        <taxon>Burkholderiales</taxon>
        <taxon>Burkholderiaceae</taxon>
        <taxon>Paraburkholderia</taxon>
    </lineage>
</organism>
<evidence type="ECO:0000313" key="2">
    <source>
        <dbReference type="EMBL" id="NMM04161.1"/>
    </source>
</evidence>
<gene>
    <name evidence="2" type="ORF">HHL24_40680</name>
</gene>
<accession>A0A848IR08</accession>
<protein>
    <submittedName>
        <fullName evidence="2">Uncharacterized protein</fullName>
    </submittedName>
</protein>
<dbReference type="EMBL" id="JABBGJ010000073">
    <property type="protein sequence ID" value="NMM04161.1"/>
    <property type="molecule type" value="Genomic_DNA"/>
</dbReference>
<feature type="compositionally biased region" description="Basic and acidic residues" evidence="1">
    <location>
        <begin position="57"/>
        <end position="76"/>
    </location>
</feature>
<name>A0A848IR08_9BURK</name>
<dbReference type="Proteomes" id="UP000544134">
    <property type="component" value="Unassembled WGS sequence"/>
</dbReference>
<evidence type="ECO:0000313" key="3">
    <source>
        <dbReference type="Proteomes" id="UP000544134"/>
    </source>
</evidence>
<dbReference type="AlphaFoldDB" id="A0A848IR08"/>
<comment type="caution">
    <text evidence="2">The sequence shown here is derived from an EMBL/GenBank/DDBJ whole genome shotgun (WGS) entry which is preliminary data.</text>
</comment>
<sequence>MFERERTVALRHTNQRDAFLSLNINRPAINLGTSVADFHGASRITSPSLASVRTHRSKEARGRRGKIDAPAEETTRAKSVSDCAKRLGKREKNKQRGHDHGFFQPSFVRLGRR</sequence>
<evidence type="ECO:0000256" key="1">
    <source>
        <dbReference type="SAM" id="MobiDB-lite"/>
    </source>
</evidence>
<feature type="region of interest" description="Disordered" evidence="1">
    <location>
        <begin position="47"/>
        <end position="113"/>
    </location>
</feature>
<proteinExistence type="predicted"/>